<keyword evidence="2 6" id="KW-0808">Transferase</keyword>
<dbReference type="GO" id="GO:0046983">
    <property type="term" value="F:protein dimerization activity"/>
    <property type="evidence" value="ECO:0007669"/>
    <property type="project" value="InterPro"/>
</dbReference>
<gene>
    <name evidence="6" type="ORF">FNA67_06230</name>
</gene>
<dbReference type="AlphaFoldDB" id="A0A5B9DKW3"/>
<sequence>MGETAFDTIQQLAAGHYLVAALEAVTDLQVADALEEDTPVAALAERVGANPDALDRTMRLLASHGIFARNAGTIAHTDASRLLRQDHPASMRPFVMMFAQEVHWRSAAELAHSLRTGEAVATRLYDGGLWGYFEAHPDHERQFGEAMQAKARAQIEGILASHDFSPYRRIVDVGGGQGHLLRAVLEKHDQAEGVLFDVPAVVEAARKHAAPERLEYVPGSFFEKVPEGDAIVLMEILHDWPDEEASRILQTVRAAVPADARLLVIETEVPEDEDVHWSKLLDIIMLAQFASRQRTREQYRSLLEANGFLVSGVTDTGRDISVIEARPV</sequence>
<dbReference type="SUPFAM" id="SSF53335">
    <property type="entry name" value="S-adenosyl-L-methionine-dependent methyltransferases"/>
    <property type="match status" value="1"/>
</dbReference>
<evidence type="ECO:0000313" key="6">
    <source>
        <dbReference type="EMBL" id="QEE19793.1"/>
    </source>
</evidence>
<dbReference type="InterPro" id="IPR036390">
    <property type="entry name" value="WH_DNA-bd_sf"/>
</dbReference>
<organism evidence="6 7">
    <name type="scientific">Paradevosia tibetensis</name>
    <dbReference type="NCBI Taxonomy" id="1447062"/>
    <lineage>
        <taxon>Bacteria</taxon>
        <taxon>Pseudomonadati</taxon>
        <taxon>Pseudomonadota</taxon>
        <taxon>Alphaproteobacteria</taxon>
        <taxon>Hyphomicrobiales</taxon>
        <taxon>Devosiaceae</taxon>
        <taxon>Paradevosia</taxon>
    </lineage>
</organism>
<keyword evidence="7" id="KW-1185">Reference proteome</keyword>
<dbReference type="GO" id="GO:0032259">
    <property type="term" value="P:methylation"/>
    <property type="evidence" value="ECO:0007669"/>
    <property type="project" value="UniProtKB-KW"/>
</dbReference>
<dbReference type="InterPro" id="IPR029063">
    <property type="entry name" value="SAM-dependent_MTases_sf"/>
</dbReference>
<evidence type="ECO:0000256" key="2">
    <source>
        <dbReference type="ARBA" id="ARBA00022679"/>
    </source>
</evidence>
<name>A0A5B9DKW3_9HYPH</name>
<dbReference type="InterPro" id="IPR036388">
    <property type="entry name" value="WH-like_DNA-bd_sf"/>
</dbReference>
<dbReference type="Gene3D" id="3.40.50.150">
    <property type="entry name" value="Vaccinia Virus protein VP39"/>
    <property type="match status" value="1"/>
</dbReference>
<feature type="domain" description="O-methyltransferase dimerisation" evidence="5">
    <location>
        <begin position="11"/>
        <end position="84"/>
    </location>
</feature>
<protein>
    <submittedName>
        <fullName evidence="6">Hydroxyneurosporene methyltransferase</fullName>
    </submittedName>
</protein>
<dbReference type="GO" id="GO:0008171">
    <property type="term" value="F:O-methyltransferase activity"/>
    <property type="evidence" value="ECO:0007669"/>
    <property type="project" value="InterPro"/>
</dbReference>
<accession>A0A5B9DKW3</accession>
<dbReference type="InterPro" id="IPR001077">
    <property type="entry name" value="COMT_C"/>
</dbReference>
<dbReference type="Gene3D" id="1.10.10.10">
    <property type="entry name" value="Winged helix-like DNA-binding domain superfamily/Winged helix DNA-binding domain"/>
    <property type="match status" value="1"/>
</dbReference>
<feature type="domain" description="O-methyltransferase C-terminal" evidence="4">
    <location>
        <begin position="110"/>
        <end position="308"/>
    </location>
</feature>
<proteinExistence type="predicted"/>
<dbReference type="Pfam" id="PF00891">
    <property type="entry name" value="Methyltransf_2"/>
    <property type="match status" value="1"/>
</dbReference>
<dbReference type="CDD" id="cd02440">
    <property type="entry name" value="AdoMet_MTases"/>
    <property type="match status" value="1"/>
</dbReference>
<dbReference type="PROSITE" id="PS51683">
    <property type="entry name" value="SAM_OMT_II"/>
    <property type="match status" value="1"/>
</dbReference>
<evidence type="ECO:0000256" key="3">
    <source>
        <dbReference type="ARBA" id="ARBA00022691"/>
    </source>
</evidence>
<evidence type="ECO:0000313" key="7">
    <source>
        <dbReference type="Proteomes" id="UP000321062"/>
    </source>
</evidence>
<dbReference type="RefSeq" id="WP_147655425.1">
    <property type="nucleotide sequence ID" value="NZ_BMFM01000001.1"/>
</dbReference>
<dbReference type="KEGG" id="yti:FNA67_06230"/>
<dbReference type="Pfam" id="PF08100">
    <property type="entry name" value="Dimerisation"/>
    <property type="match status" value="1"/>
</dbReference>
<dbReference type="PANTHER" id="PTHR43712">
    <property type="entry name" value="PUTATIVE (AFU_ORTHOLOGUE AFUA_4G14580)-RELATED"/>
    <property type="match status" value="1"/>
</dbReference>
<reference evidence="6 7" key="1">
    <citation type="journal article" date="2015" name="Int. J. Syst. Evol. Microbiol.">
        <title>Youhaiella tibetensis gen. nov., sp. nov., isolated from subsurface sediment.</title>
        <authorList>
            <person name="Wang Y.X."/>
            <person name="Huang F.Q."/>
            <person name="Nogi Y."/>
            <person name="Pang S.J."/>
            <person name="Wang P.K."/>
            <person name="Lv J."/>
        </authorList>
    </citation>
    <scope>NUCLEOTIDE SEQUENCE [LARGE SCALE GENOMIC DNA]</scope>
    <source>
        <strain evidence="7">fig4</strain>
    </source>
</reference>
<evidence type="ECO:0000256" key="1">
    <source>
        <dbReference type="ARBA" id="ARBA00022603"/>
    </source>
</evidence>
<dbReference type="PIRSF" id="PIRSF005739">
    <property type="entry name" value="O-mtase"/>
    <property type="match status" value="1"/>
</dbReference>
<evidence type="ECO:0000259" key="5">
    <source>
        <dbReference type="Pfam" id="PF08100"/>
    </source>
</evidence>
<dbReference type="EMBL" id="CP041690">
    <property type="protein sequence ID" value="QEE19793.1"/>
    <property type="molecule type" value="Genomic_DNA"/>
</dbReference>
<dbReference type="Proteomes" id="UP000321062">
    <property type="component" value="Chromosome"/>
</dbReference>
<keyword evidence="3" id="KW-0949">S-adenosyl-L-methionine</keyword>
<dbReference type="PANTHER" id="PTHR43712:SF2">
    <property type="entry name" value="O-METHYLTRANSFERASE CICE"/>
    <property type="match status" value="1"/>
</dbReference>
<evidence type="ECO:0000259" key="4">
    <source>
        <dbReference type="Pfam" id="PF00891"/>
    </source>
</evidence>
<dbReference type="OrthoDB" id="9766840at2"/>
<dbReference type="InterPro" id="IPR012967">
    <property type="entry name" value="COMT_dimerisation"/>
</dbReference>
<dbReference type="InterPro" id="IPR016461">
    <property type="entry name" value="COMT-like"/>
</dbReference>
<keyword evidence="1 6" id="KW-0489">Methyltransferase</keyword>
<dbReference type="SUPFAM" id="SSF46785">
    <property type="entry name" value="Winged helix' DNA-binding domain"/>
    <property type="match status" value="1"/>
</dbReference>